<feature type="chain" id="PRO_5020246716" description="Lytic murein transglycosylase" evidence="2">
    <location>
        <begin position="23"/>
        <end position="155"/>
    </location>
</feature>
<dbReference type="EMBL" id="CP039704">
    <property type="protein sequence ID" value="QCI78893.1"/>
    <property type="molecule type" value="Genomic_DNA"/>
</dbReference>
<evidence type="ECO:0008006" key="5">
    <source>
        <dbReference type="Google" id="ProtNLM"/>
    </source>
</evidence>
<sequence length="155" mass="16641">MQAASRLALAVCALAATLPAHALDAAQTAWYRARFAAIAAGRLDQTPASSPAPNLPDPLAEALVRWAELRAADKPTFETLATFLLANPGWPQEQTLRRKAEAAISPETPLELQRQYFARMPAVSPTGRAWQALAEPQPDKAQAGARRLGVIGPWP</sequence>
<dbReference type="AlphaFoldDB" id="A0A4D7C855"/>
<dbReference type="SUPFAM" id="SSF48435">
    <property type="entry name" value="Bacterial muramidases"/>
    <property type="match status" value="1"/>
</dbReference>
<dbReference type="KEGG" id="hgn:E6W36_02575"/>
<name>A0A4D7C855_9SPHN</name>
<evidence type="ECO:0000256" key="2">
    <source>
        <dbReference type="SAM" id="SignalP"/>
    </source>
</evidence>
<evidence type="ECO:0000256" key="1">
    <source>
        <dbReference type="ARBA" id="ARBA00022729"/>
    </source>
</evidence>
<dbReference type="GO" id="GO:0042597">
    <property type="term" value="C:periplasmic space"/>
    <property type="evidence" value="ECO:0007669"/>
    <property type="project" value="InterPro"/>
</dbReference>
<reference evidence="4" key="1">
    <citation type="submission" date="2019-04" db="EMBL/GenBank/DDBJ databases">
        <title>Complete genome sequence of Sphingomonas sp. W1-2-3.</title>
        <authorList>
            <person name="Im W.T."/>
        </authorList>
    </citation>
    <scope>NUCLEOTIDE SEQUENCE [LARGE SCALE GENOMIC DNA]</scope>
    <source>
        <strain evidence="4">W1-2-3</strain>
    </source>
</reference>
<accession>A0A4D7C855</accession>
<keyword evidence="1 2" id="KW-0732">Signal</keyword>
<evidence type="ECO:0000313" key="3">
    <source>
        <dbReference type="EMBL" id="QCI78893.1"/>
    </source>
</evidence>
<proteinExistence type="predicted"/>
<dbReference type="Proteomes" id="UP000298714">
    <property type="component" value="Chromosome"/>
</dbReference>
<organism evidence="3 4">
    <name type="scientific">Hankyongella ginsenosidimutans</name>
    <dbReference type="NCBI Taxonomy" id="1763828"/>
    <lineage>
        <taxon>Bacteria</taxon>
        <taxon>Pseudomonadati</taxon>
        <taxon>Pseudomonadota</taxon>
        <taxon>Alphaproteobacteria</taxon>
        <taxon>Sphingomonadales</taxon>
        <taxon>Sphingomonadaceae</taxon>
        <taxon>Hankyongella</taxon>
    </lineage>
</organism>
<protein>
    <recommendedName>
        <fullName evidence="5">Lytic murein transglycosylase</fullName>
    </recommendedName>
</protein>
<evidence type="ECO:0000313" key="4">
    <source>
        <dbReference type="Proteomes" id="UP000298714"/>
    </source>
</evidence>
<keyword evidence="4" id="KW-1185">Reference proteome</keyword>
<feature type="signal peptide" evidence="2">
    <location>
        <begin position="1"/>
        <end position="22"/>
    </location>
</feature>
<dbReference type="RefSeq" id="WP_222873667.1">
    <property type="nucleotide sequence ID" value="NZ_CP039704.1"/>
</dbReference>
<dbReference type="GO" id="GO:0004553">
    <property type="term" value="F:hydrolase activity, hydrolyzing O-glycosyl compounds"/>
    <property type="evidence" value="ECO:0007669"/>
    <property type="project" value="InterPro"/>
</dbReference>
<dbReference type="InterPro" id="IPR008939">
    <property type="entry name" value="Lytic_TGlycosylase_superhlx_U"/>
</dbReference>
<gene>
    <name evidence="3" type="ORF">E6W36_02575</name>
</gene>
<dbReference type="Gene3D" id="1.25.20.10">
    <property type="entry name" value="Bacterial muramidases"/>
    <property type="match status" value="1"/>
</dbReference>